<comment type="similarity">
    <text evidence="6">Belongs to the ABC-2 integral membrane protein family.</text>
</comment>
<dbReference type="AlphaFoldDB" id="W6JZR1"/>
<feature type="transmembrane region" description="Helical" evidence="6">
    <location>
        <begin position="143"/>
        <end position="163"/>
    </location>
</feature>
<evidence type="ECO:0000256" key="3">
    <source>
        <dbReference type="ARBA" id="ARBA00022989"/>
    </source>
</evidence>
<dbReference type="Proteomes" id="UP000035763">
    <property type="component" value="Unassembled WGS sequence"/>
</dbReference>
<dbReference type="EMBL" id="CAJA01000357">
    <property type="protein sequence ID" value="CCH74291.1"/>
    <property type="molecule type" value="Genomic_DNA"/>
</dbReference>
<comment type="subcellular location">
    <subcellularLocation>
        <location evidence="6">Cell membrane</location>
        <topology evidence="6">Multi-pass membrane protein</topology>
    </subcellularLocation>
    <subcellularLocation>
        <location evidence="1">Membrane</location>
        <topology evidence="1">Multi-pass membrane protein</topology>
    </subcellularLocation>
</comment>
<keyword evidence="4 6" id="KW-0472">Membrane</keyword>
<gene>
    <name evidence="8" type="ORF">BN11_420021</name>
</gene>
<evidence type="ECO:0000259" key="7">
    <source>
        <dbReference type="PROSITE" id="PS51012"/>
    </source>
</evidence>
<organism evidence="8 9">
    <name type="scientific">Nostocoides australiense Ben110</name>
    <dbReference type="NCBI Taxonomy" id="1193182"/>
    <lineage>
        <taxon>Bacteria</taxon>
        <taxon>Bacillati</taxon>
        <taxon>Actinomycetota</taxon>
        <taxon>Actinomycetes</taxon>
        <taxon>Micrococcales</taxon>
        <taxon>Intrasporangiaceae</taxon>
        <taxon>Nostocoides</taxon>
    </lineage>
</organism>
<dbReference type="Pfam" id="PF01061">
    <property type="entry name" value="ABC2_membrane"/>
    <property type="match status" value="1"/>
</dbReference>
<dbReference type="GO" id="GO:0140359">
    <property type="term" value="F:ABC-type transporter activity"/>
    <property type="evidence" value="ECO:0007669"/>
    <property type="project" value="InterPro"/>
</dbReference>
<dbReference type="InterPro" id="IPR013525">
    <property type="entry name" value="ABC2_TM"/>
</dbReference>
<dbReference type="PANTHER" id="PTHR43229:SF3">
    <property type="entry name" value="ABC-TYPE MULTIDRUG TRANSPORT SYSTEM, PERMEASE COMPONENT"/>
    <property type="match status" value="1"/>
</dbReference>
<feature type="transmembrane region" description="Helical" evidence="6">
    <location>
        <begin position="63"/>
        <end position="85"/>
    </location>
</feature>
<evidence type="ECO:0000256" key="2">
    <source>
        <dbReference type="ARBA" id="ARBA00022692"/>
    </source>
</evidence>
<keyword evidence="2 6" id="KW-0812">Transmembrane</keyword>
<feature type="transmembrane region" description="Helical" evidence="6">
    <location>
        <begin position="175"/>
        <end position="194"/>
    </location>
</feature>
<dbReference type="PANTHER" id="PTHR43229">
    <property type="entry name" value="NODULATION PROTEIN J"/>
    <property type="match status" value="1"/>
</dbReference>
<feature type="transmembrane region" description="Helical" evidence="6">
    <location>
        <begin position="24"/>
        <end position="43"/>
    </location>
</feature>
<name>W6JZR1_9MICO</name>
<dbReference type="InterPro" id="IPR047817">
    <property type="entry name" value="ABC2_TM_bact-type"/>
</dbReference>
<dbReference type="InterPro" id="IPR051784">
    <property type="entry name" value="Nod_factor_ABC_transporter"/>
</dbReference>
<keyword evidence="6" id="KW-1003">Cell membrane</keyword>
<evidence type="ECO:0000256" key="6">
    <source>
        <dbReference type="RuleBase" id="RU361157"/>
    </source>
</evidence>
<feature type="domain" description="ABC transmembrane type-2" evidence="7">
    <location>
        <begin position="23"/>
        <end position="262"/>
    </location>
</feature>
<sequence>MNTLRLAWDRTILELKMYARERDMVIFSFLFPVIMLAIFGVVFGSEIDAGEKAQGMNAARVFLPGMIAAGVLLTSFQTLAMSVAIERDDGTLKRLRGTPLPPVAYFLGKVGLVLITALAQLALLLVVARFVFDVRMPTEPAAWLHFAAFFVVGVVGGTTLGVAYSSLANPRSVTAVVVGPLLVLQFISGVYFTFGALPSWLQQIAAVFPLKWIAQGMRSVFYPASWAGQEMTGTWEVGRTLLVLAVWAVSGLVLCLRTFRWTRDS</sequence>
<keyword evidence="9" id="KW-1185">Reference proteome</keyword>
<comment type="caution">
    <text evidence="8">The sequence shown here is derived from an EMBL/GenBank/DDBJ whole genome shotgun (WGS) entry which is preliminary data.</text>
</comment>
<feature type="transmembrane region" description="Helical" evidence="6">
    <location>
        <begin position="241"/>
        <end position="259"/>
    </location>
</feature>
<dbReference type="GO" id="GO:0046677">
    <property type="term" value="P:response to antibiotic"/>
    <property type="evidence" value="ECO:0007669"/>
    <property type="project" value="UniProtKB-KW"/>
</dbReference>
<keyword evidence="6" id="KW-0813">Transport</keyword>
<dbReference type="PROSITE" id="PS51012">
    <property type="entry name" value="ABC_TM2"/>
    <property type="match status" value="1"/>
</dbReference>
<protein>
    <recommendedName>
        <fullName evidence="6">Transport permease protein</fullName>
    </recommendedName>
</protein>
<keyword evidence="5" id="KW-0046">Antibiotic resistance</keyword>
<evidence type="ECO:0000313" key="8">
    <source>
        <dbReference type="EMBL" id="CCH74291.1"/>
    </source>
</evidence>
<keyword evidence="3 6" id="KW-1133">Transmembrane helix</keyword>
<dbReference type="OrthoDB" id="9786643at2"/>
<dbReference type="RefSeq" id="WP_048694925.1">
    <property type="nucleotide sequence ID" value="NZ_HG764815.1"/>
</dbReference>
<reference evidence="8 9" key="1">
    <citation type="journal article" date="2013" name="ISME J.">
        <title>A metabolic model for members of the genus Tetrasphaera involved in enhanced biological phosphorus removal.</title>
        <authorList>
            <person name="Kristiansen R."/>
            <person name="Nguyen H.T.T."/>
            <person name="Saunders A.M."/>
            <person name="Nielsen J.L."/>
            <person name="Wimmer R."/>
            <person name="Le V.Q."/>
            <person name="McIlroy S.J."/>
            <person name="Petrovski S."/>
            <person name="Seviour R.J."/>
            <person name="Calteau A."/>
            <person name="Nielsen K.L."/>
            <person name="Nielsen P.H."/>
        </authorList>
    </citation>
    <scope>NUCLEOTIDE SEQUENCE [LARGE SCALE GENOMIC DNA]</scope>
    <source>
        <strain evidence="8 9">Ben110</strain>
    </source>
</reference>
<feature type="transmembrane region" description="Helical" evidence="6">
    <location>
        <begin position="106"/>
        <end position="131"/>
    </location>
</feature>
<evidence type="ECO:0000256" key="5">
    <source>
        <dbReference type="ARBA" id="ARBA00023251"/>
    </source>
</evidence>
<accession>W6JZR1</accession>
<proteinExistence type="inferred from homology"/>
<dbReference type="PIRSF" id="PIRSF006648">
    <property type="entry name" value="DrrB"/>
    <property type="match status" value="1"/>
</dbReference>
<dbReference type="GO" id="GO:0043190">
    <property type="term" value="C:ATP-binding cassette (ABC) transporter complex"/>
    <property type="evidence" value="ECO:0007669"/>
    <property type="project" value="InterPro"/>
</dbReference>
<evidence type="ECO:0000313" key="9">
    <source>
        <dbReference type="Proteomes" id="UP000035763"/>
    </source>
</evidence>
<evidence type="ECO:0000256" key="4">
    <source>
        <dbReference type="ARBA" id="ARBA00023136"/>
    </source>
</evidence>
<dbReference type="InterPro" id="IPR000412">
    <property type="entry name" value="ABC_2_transport"/>
</dbReference>
<evidence type="ECO:0000256" key="1">
    <source>
        <dbReference type="ARBA" id="ARBA00004141"/>
    </source>
</evidence>
<dbReference type="STRING" id="1193182.BN11_420021"/>